<accession>A0A3N4HX22</accession>
<dbReference type="Pfam" id="PF18759">
    <property type="entry name" value="Plavaka"/>
    <property type="match status" value="1"/>
</dbReference>
<evidence type="ECO:0000313" key="1">
    <source>
        <dbReference type="EMBL" id="RPA77656.1"/>
    </source>
</evidence>
<evidence type="ECO:0000313" key="2">
    <source>
        <dbReference type="Proteomes" id="UP000275078"/>
    </source>
</evidence>
<dbReference type="Proteomes" id="UP000275078">
    <property type="component" value="Unassembled WGS sequence"/>
</dbReference>
<feature type="non-terminal residue" evidence="1">
    <location>
        <position position="1"/>
    </location>
</feature>
<dbReference type="OrthoDB" id="2418900at2759"/>
<protein>
    <submittedName>
        <fullName evidence="1">Uncharacterized protein</fullName>
    </submittedName>
</protein>
<feature type="non-terminal residue" evidence="1">
    <location>
        <position position="136"/>
    </location>
</feature>
<dbReference type="EMBL" id="ML119723">
    <property type="protein sequence ID" value="RPA77656.1"/>
    <property type="molecule type" value="Genomic_DNA"/>
</dbReference>
<gene>
    <name evidence="1" type="ORF">BJ508DRAFT_195265</name>
</gene>
<proteinExistence type="predicted"/>
<dbReference type="AlphaFoldDB" id="A0A3N4HX22"/>
<dbReference type="InterPro" id="IPR041078">
    <property type="entry name" value="Plavaka"/>
</dbReference>
<sequence length="136" mass="15238">YTGDNMWREQAAHRADHFVILLLGMSDPGDLSKFAGDKKINPANFTIANIDPDMRDNPTLACTRTFALLPTKLPKFEAVLWETLKDLEALQRDGMEVVCPDGKVRIGHPYLTGWLADLVEYSKIFAINSRSCPVCL</sequence>
<dbReference type="STRING" id="1160509.A0A3N4HX22"/>
<name>A0A3N4HX22_ASCIM</name>
<keyword evidence="2" id="KW-1185">Reference proteome</keyword>
<organism evidence="1 2">
    <name type="scientific">Ascobolus immersus RN42</name>
    <dbReference type="NCBI Taxonomy" id="1160509"/>
    <lineage>
        <taxon>Eukaryota</taxon>
        <taxon>Fungi</taxon>
        <taxon>Dikarya</taxon>
        <taxon>Ascomycota</taxon>
        <taxon>Pezizomycotina</taxon>
        <taxon>Pezizomycetes</taxon>
        <taxon>Pezizales</taxon>
        <taxon>Ascobolaceae</taxon>
        <taxon>Ascobolus</taxon>
    </lineage>
</organism>
<reference evidence="1 2" key="1">
    <citation type="journal article" date="2018" name="Nat. Ecol. Evol.">
        <title>Pezizomycetes genomes reveal the molecular basis of ectomycorrhizal truffle lifestyle.</title>
        <authorList>
            <person name="Murat C."/>
            <person name="Payen T."/>
            <person name="Noel B."/>
            <person name="Kuo A."/>
            <person name="Morin E."/>
            <person name="Chen J."/>
            <person name="Kohler A."/>
            <person name="Krizsan K."/>
            <person name="Balestrini R."/>
            <person name="Da Silva C."/>
            <person name="Montanini B."/>
            <person name="Hainaut M."/>
            <person name="Levati E."/>
            <person name="Barry K.W."/>
            <person name="Belfiori B."/>
            <person name="Cichocki N."/>
            <person name="Clum A."/>
            <person name="Dockter R.B."/>
            <person name="Fauchery L."/>
            <person name="Guy J."/>
            <person name="Iotti M."/>
            <person name="Le Tacon F."/>
            <person name="Lindquist E.A."/>
            <person name="Lipzen A."/>
            <person name="Malagnac F."/>
            <person name="Mello A."/>
            <person name="Molinier V."/>
            <person name="Miyauchi S."/>
            <person name="Poulain J."/>
            <person name="Riccioni C."/>
            <person name="Rubini A."/>
            <person name="Sitrit Y."/>
            <person name="Splivallo R."/>
            <person name="Traeger S."/>
            <person name="Wang M."/>
            <person name="Zifcakova L."/>
            <person name="Wipf D."/>
            <person name="Zambonelli A."/>
            <person name="Paolocci F."/>
            <person name="Nowrousian M."/>
            <person name="Ottonello S."/>
            <person name="Baldrian P."/>
            <person name="Spatafora J.W."/>
            <person name="Henrissat B."/>
            <person name="Nagy L.G."/>
            <person name="Aury J.M."/>
            <person name="Wincker P."/>
            <person name="Grigoriev I.V."/>
            <person name="Bonfante P."/>
            <person name="Martin F.M."/>
        </authorList>
    </citation>
    <scope>NUCLEOTIDE SEQUENCE [LARGE SCALE GENOMIC DNA]</scope>
    <source>
        <strain evidence="1 2">RN42</strain>
    </source>
</reference>